<dbReference type="InterPro" id="IPR006626">
    <property type="entry name" value="PbH1"/>
</dbReference>
<feature type="compositionally biased region" description="Polar residues" evidence="10">
    <location>
        <begin position="2814"/>
        <end position="2848"/>
    </location>
</feature>
<dbReference type="InterPro" id="IPR012334">
    <property type="entry name" value="Pectin_lyas_fold"/>
</dbReference>
<dbReference type="SMART" id="SM00202">
    <property type="entry name" value="SR"/>
    <property type="match status" value="3"/>
</dbReference>
<dbReference type="FunFam" id="3.10.250.10:FF:000016">
    <property type="entry name" value="Scavenger receptor cysteine-rich protein type 12"/>
    <property type="match status" value="1"/>
</dbReference>
<dbReference type="PANTHER" id="PTHR47653">
    <property type="entry name" value="PROTEIN BARK BEETLE"/>
    <property type="match status" value="1"/>
</dbReference>
<evidence type="ECO:0000256" key="6">
    <source>
        <dbReference type="ARBA" id="ARBA00023136"/>
    </source>
</evidence>
<evidence type="ECO:0000259" key="12">
    <source>
        <dbReference type="PROSITE" id="PS50287"/>
    </source>
</evidence>
<evidence type="ECO:0000256" key="9">
    <source>
        <dbReference type="PROSITE-ProRule" id="PRU00196"/>
    </source>
</evidence>
<dbReference type="SUPFAM" id="SSF56487">
    <property type="entry name" value="SRCR-like"/>
    <property type="match status" value="3"/>
</dbReference>
<dbReference type="Gene3D" id="3.10.250.10">
    <property type="entry name" value="SRCR-like domain"/>
    <property type="match status" value="3"/>
</dbReference>
<feature type="region of interest" description="Disordered" evidence="10">
    <location>
        <begin position="2765"/>
        <end position="2801"/>
    </location>
</feature>
<keyword evidence="6 11" id="KW-0472">Membrane</keyword>
<evidence type="ECO:0000256" key="3">
    <source>
        <dbReference type="ARBA" id="ARBA00022729"/>
    </source>
</evidence>
<dbReference type="SUPFAM" id="SSF51126">
    <property type="entry name" value="Pectin lyase-like"/>
    <property type="match status" value="4"/>
</dbReference>
<dbReference type="OrthoDB" id="536948at2759"/>
<feature type="transmembrane region" description="Helical" evidence="11">
    <location>
        <begin position="2717"/>
        <end position="2741"/>
    </location>
</feature>
<keyword evidence="8" id="KW-0325">Glycoprotein</keyword>
<sequence length="3102" mass="352667">MPKYKLKNVYKTLLQIWLFYYFLNTIKVYKCQLNDVEFITQPNKNYENDVSDININHNSDSDYVYEPIDVHHKFSIDSEFDEKKNINLNVNNNIHDVENIPTNGDESSSKFTEINERQVTGQKTLHLSESPYLLRQDLEILQNAVLTIKPGVTIHFAPMVGITIHGQLKAIGQSEHAITFTSQQNTGFPDSAPKTPEDLKARLVDGPSPLEGRLQLMVNGKWRSVCSNSRNWTIPDYETVCRQMGFQGGRFWNWVERLQNFQPRLSLEEPECGGTEHSIFECQWDRHQLGSGVCDYHNDLGMQCLPLLESASTHWRGLRFVNAESTRALSNGNTIYDHVSQSELRHVNIIRAGAGRNRIVTAAIESIGVPPILSHVNIDFSAFTGINITRSQSSFHFNEVTVRRSRGFGVFVNSSYGSAMIENSNIVENGADGIRYVGHDLRFDERTDRSDVREFCTLAITAGQTYPVELQVEQSEFASSGKQCSQMFTTQPGYVLTVHFVNFVVKNNDTAEILVTDGHNEHDRLLINWSVRNYTRVQSVVSTKETVFVRFKAHPRSQVLAFIRVTAGPFKAYDLNVTNSFVTDNGGRGVAVDNLRSMLHVHHSEVSNNNHVAGVHVTSGAGDVNVTSSRIIFNHGDGVNVTYYGGHKNVSRSSLSRNEGFGFAVWLNQTTKERAEYLPINQTTIIEYSKIVGNLEVGILHGNYCGDFYVNVTGNFFNESFSNGIDIQTCWFDKQDGKKLKLLIGHNEFQHMKKIGIIISPALNIDGIIEHNHFYFGQYGAILIRNDQYVEFYDLFRTLPAKFLVQHNYFLRNKGVYAASLGLNSYTDREIHSILFTRNFVQNNKIQEPFGHFDSESQPTVNEGINGEGRLNPRSRVAAPVVISSSNVDIYRNVIYNRDSKYEVGSQVSDQSQILNVTYNWLGSKDEDVVFERLFHRKDRYDLAKIEYLPYLLHHSNPGTTLINQFPTYIPRFYNENSNKIGGEVDGQEILPSGTYDVEKDINIRPGGKLILQRGTILNFSPSVGMMVAGKLEARGTVPDDIMFTLKREPVMINDTTEVLTNEGELETETEANVPNNSAPSVPIRLLGGKSEHEGRLQIQIDGQWGTVCDYNWNIINAALVCHQLGLALNPNDWRLERNEIPGAGSHEEILLSNIRCTEHDTDITKCRYEKKNEFENSCTHEMDVGVRCYEGAWAGIRFGVLADRADIQYVTVKKAGLVDYATNMFKPAIQMDFARHNFENIRVVENLHDGLGVIYSDIFGGNSINNVRNSEFSNNYGNGISLKQLGLQVHGSIIKNNRGAGVSHDPVFGAYEQRELAGWFKLAPDFIATEFEYPLTEIPSKTEFIDIDQFKMKYLVTKRVIGEDEEQTIKIRCQPGYVIGIQLLNPIENRSTEEIWIYDSHTGNLKSDVFQVKRDLSVFPLTTTSYGIVLKYKSGDSALGGAVLTLSSNPAPAQTIYNRIVRGPVPTLLMTSTKIQNNYRGLTATYYNRFLGEKGEHFLRKANESMLMRSCEISYNKEEAVFIHAPFWDVHVSNISEITLHINRSLIADNGRGIRQFSKDLRSSNNLFHYVLQDTSVERNTAGGMEITLPYVWQYNENFTHSVFFGNNTWSRNDKFGIVIDGHFAEINITGNKFIDNHCQNGLIAFRGMEKKLKIEENKISQNLGRYMIEFNSDSQSEILGEVFAVFRYNELRDNKNEEKKLTPGGRSFFRGTRTNPIDPSCVIGFGGVQKVQIYRNLISGNQQDYDLVAGVKSARLGNFLEATENWWGSRDPKYIDQRIFDFDDWNNHAEAIWKPFLIDNDVYGSLSASYAENHIPDIDNLGGRLYQDLTLYKREVPYVIKRDLTIMPDVTLNIGGGVEMEFAPNVGILVLGTLNARGGKVSRITMKPIMKTSEEYNRVERSIENMVIQDSVRLCTNRNCTTEGPENMEVREGFLEYFNHTTLQWVPICDRRFTERNAQVVCRELGFDPLNIYFSHDRRIEYHTNSLTRIWSWVEPFECHGDESRMELCPERLNGQLYGRRHECHWDDTFVFVSCLGDIDPKPYWGGIRFANSDFEDSSYEERLHDHRLPDAKKRKESFLEFITLERAGLLHGEKSPAIQAISITPIISSVNIDDSAYHGINLVSPRGSMHLNLINIDKSLGQGINAISLTGEGQDSDESSFTPLKNLDLPYNIFSMIDICDVSKVITLEERVLVYYKYDNNPVNCVKIFKSAFSVKPLGFRLLQSNLFNHSKEYGRPDSIHLFDGDIYNLTAKHIGTVLANSENERELFKTFESVLSVRLIASGAPARHGFIAEVVTLPISAIGFSRDAQHNISNCEIQKTTGSAVSYTSAGEVSPILTLERNRFLNNCVQLYGNFSTCDSAVRIDVQNMHSLFFRNNLMQENQGGIYVRSDSRGTATSMRANINNNLFTKNKNRPSLHTEGKHASPYQEFIIYKNYFTQNMAGYDDVIVLRQVVSNFSYNYVHSNRGGRIIEISGFDKVRLPIYQTTTHNGFYSNVATDWRGRTTVVAGTAGQRYLDNIFFNPDNDYEMITVNRSLFEVQFWNSTRDIYKTKIDATYNFWNWNETLAVSSRIKDRSDDPTLLEVQYLPLHMNNLTILDGGKCPPGWTLVFDTCYMYVGAPMTYYEARDFCRSDNASLPFVRDDTSELMLYLQHQMQHLRYAEHVWVQDYDFLDRCTAFVYRSVEYEECDKRSAFICEIDPKIIINPLNFTADIVAISVISLFIIGFILMCCIGYMWWSKSKARHNQRLQRRNSIRQSLRSLNTIDPQGSMRRRGYNGRSVESLSKTSGTDYKKMMSNGSIDSMDKSVLSSETSYGDYDTNPNPTRYNEYSVQPTKRYSPPTAQKPSVKYGVPPTPPIDAISSFELSYRNDGFKDTSTIYTNTTRNNSVSTNINEDTPIIHQVDNDNDEYGSGSDYYGNASTLPIRAKGENLSFLTELKHRLPEYEAPRINSGHSSFLTPQSPDPPSNISNSSTLPYDQKVDTFKFTPPKPRERNGGANVRRPDAFIAPPPDIRRPDSYMKAIKPRESIIPKSEYGRPKTLYESSNEPQRPPVPPPPQPYHRSKSEALLETNFDDDDTPPINLLSADNRSHSQPLETEF</sequence>
<dbReference type="PRINTS" id="PR00258">
    <property type="entry name" value="SPERACTRCPTR"/>
</dbReference>
<feature type="domain" description="SRCR" evidence="12">
    <location>
        <begin position="1084"/>
        <end position="1190"/>
    </location>
</feature>
<feature type="disulfide bond" evidence="9">
    <location>
        <begin position="1157"/>
        <end position="1167"/>
    </location>
</feature>
<protein>
    <recommendedName>
        <fullName evidence="12">SRCR domain-containing protein</fullName>
    </recommendedName>
</protein>
<comment type="subcellular location">
    <subcellularLocation>
        <location evidence="1">Membrane</location>
        <topology evidence="1">Single-pass membrane protein</topology>
    </subcellularLocation>
</comment>
<feature type="disulfide bond" evidence="9">
    <location>
        <begin position="2001"/>
        <end position="2011"/>
    </location>
</feature>
<dbReference type="SMART" id="SM00710">
    <property type="entry name" value="PbH1"/>
    <property type="match status" value="15"/>
</dbReference>
<dbReference type="GO" id="GO:0016020">
    <property type="term" value="C:membrane"/>
    <property type="evidence" value="ECO:0007669"/>
    <property type="project" value="UniProtKB-SubCell"/>
</dbReference>
<dbReference type="InterPro" id="IPR036772">
    <property type="entry name" value="SRCR-like_dom_sf"/>
</dbReference>
<dbReference type="EMBL" id="OU895877">
    <property type="protein sequence ID" value="CAG9797851.1"/>
    <property type="molecule type" value="Genomic_DNA"/>
</dbReference>
<dbReference type="PROSITE" id="PS00420">
    <property type="entry name" value="SRCR_1"/>
    <property type="match status" value="1"/>
</dbReference>
<evidence type="ECO:0000256" key="8">
    <source>
        <dbReference type="ARBA" id="ARBA00023180"/>
    </source>
</evidence>
<evidence type="ECO:0000256" key="4">
    <source>
        <dbReference type="ARBA" id="ARBA00022737"/>
    </source>
</evidence>
<comment type="caution">
    <text evidence="9">Lacks conserved residue(s) required for the propagation of feature annotation.</text>
</comment>
<accession>A0A9N9RJ90</accession>
<feature type="compositionally biased region" description="Polar residues" evidence="10">
    <location>
        <begin position="2783"/>
        <end position="2793"/>
    </location>
</feature>
<dbReference type="GO" id="GO:0045217">
    <property type="term" value="P:cell-cell junction maintenance"/>
    <property type="evidence" value="ECO:0007669"/>
    <property type="project" value="TreeGrafter"/>
</dbReference>
<evidence type="ECO:0000256" key="11">
    <source>
        <dbReference type="SAM" id="Phobius"/>
    </source>
</evidence>
<keyword evidence="2 11" id="KW-0812">Transmembrane</keyword>
<evidence type="ECO:0000256" key="10">
    <source>
        <dbReference type="SAM" id="MobiDB-lite"/>
    </source>
</evidence>
<feature type="compositionally biased region" description="Pro residues" evidence="10">
    <location>
        <begin position="3052"/>
        <end position="3062"/>
    </location>
</feature>
<dbReference type="InterPro" id="IPR053243">
    <property type="entry name" value="SJ_maturation_regulator"/>
</dbReference>
<keyword evidence="7 9" id="KW-1015">Disulfide bond</keyword>
<evidence type="ECO:0000313" key="13">
    <source>
        <dbReference type="EMBL" id="CAG9797851.1"/>
    </source>
</evidence>
<reference evidence="13" key="2">
    <citation type="submission" date="2022-10" db="EMBL/GenBank/DDBJ databases">
        <authorList>
            <consortium name="ENA_rothamsted_submissions"/>
            <consortium name="culmorum"/>
            <person name="King R."/>
        </authorList>
    </citation>
    <scope>NUCLEOTIDE SEQUENCE</scope>
</reference>
<evidence type="ECO:0000256" key="1">
    <source>
        <dbReference type="ARBA" id="ARBA00004167"/>
    </source>
</evidence>
<name>A0A9N9RJ90_9DIPT</name>
<feature type="domain" description="SRCR" evidence="12">
    <location>
        <begin position="201"/>
        <end position="305"/>
    </location>
</feature>
<feature type="domain" description="SRCR" evidence="12">
    <location>
        <begin position="1914"/>
        <end position="2038"/>
    </location>
</feature>
<evidence type="ECO:0000256" key="5">
    <source>
        <dbReference type="ARBA" id="ARBA00022989"/>
    </source>
</evidence>
<dbReference type="InterPro" id="IPR011050">
    <property type="entry name" value="Pectin_lyase_fold/virulence"/>
</dbReference>
<dbReference type="Gene3D" id="3.10.100.10">
    <property type="entry name" value="Mannose-Binding Protein A, subunit A"/>
    <property type="match status" value="1"/>
</dbReference>
<evidence type="ECO:0000256" key="7">
    <source>
        <dbReference type="ARBA" id="ARBA00023157"/>
    </source>
</evidence>
<feature type="region of interest" description="Disordered" evidence="10">
    <location>
        <begin position="2954"/>
        <end position="3102"/>
    </location>
</feature>
<proteinExistence type="predicted"/>
<evidence type="ECO:0000256" key="2">
    <source>
        <dbReference type="ARBA" id="ARBA00022692"/>
    </source>
</evidence>
<keyword evidence="4" id="KW-0677">Repeat</keyword>
<feature type="compositionally biased region" description="Basic and acidic residues" evidence="10">
    <location>
        <begin position="3015"/>
        <end position="3040"/>
    </location>
</feature>
<dbReference type="CDD" id="cd00037">
    <property type="entry name" value="CLECT"/>
    <property type="match status" value="1"/>
</dbReference>
<dbReference type="Proteomes" id="UP001153620">
    <property type="component" value="Chromosome 1"/>
</dbReference>
<dbReference type="InterPro" id="IPR016187">
    <property type="entry name" value="CTDL_fold"/>
</dbReference>
<evidence type="ECO:0000313" key="14">
    <source>
        <dbReference type="Proteomes" id="UP001153620"/>
    </source>
</evidence>
<organism evidence="13 14">
    <name type="scientific">Chironomus riparius</name>
    <dbReference type="NCBI Taxonomy" id="315576"/>
    <lineage>
        <taxon>Eukaryota</taxon>
        <taxon>Metazoa</taxon>
        <taxon>Ecdysozoa</taxon>
        <taxon>Arthropoda</taxon>
        <taxon>Hexapoda</taxon>
        <taxon>Insecta</taxon>
        <taxon>Pterygota</taxon>
        <taxon>Neoptera</taxon>
        <taxon>Endopterygota</taxon>
        <taxon>Diptera</taxon>
        <taxon>Nematocera</taxon>
        <taxon>Chironomoidea</taxon>
        <taxon>Chironomidae</taxon>
        <taxon>Chironominae</taxon>
        <taxon>Chironomus</taxon>
    </lineage>
</organism>
<dbReference type="InterPro" id="IPR016186">
    <property type="entry name" value="C-type_lectin-like/link_sf"/>
</dbReference>
<dbReference type="SUPFAM" id="SSF56436">
    <property type="entry name" value="C-type lectin-like"/>
    <property type="match status" value="1"/>
</dbReference>
<dbReference type="PANTHER" id="PTHR47653:SF1">
    <property type="entry name" value="DELETED IN MALIGNANT BRAIN TUMORS 1 PROTEIN"/>
    <property type="match status" value="1"/>
</dbReference>
<feature type="compositionally biased region" description="Polar residues" evidence="10">
    <location>
        <begin position="3088"/>
        <end position="3102"/>
    </location>
</feature>
<keyword evidence="5 11" id="KW-1133">Transmembrane helix</keyword>
<dbReference type="Pfam" id="PF00530">
    <property type="entry name" value="SRCR"/>
    <property type="match status" value="3"/>
</dbReference>
<feature type="region of interest" description="Disordered" evidence="10">
    <location>
        <begin position="2814"/>
        <end position="2856"/>
    </location>
</feature>
<dbReference type="InterPro" id="IPR001190">
    <property type="entry name" value="SRCR"/>
</dbReference>
<dbReference type="PROSITE" id="PS50287">
    <property type="entry name" value="SRCR_2"/>
    <property type="match status" value="3"/>
</dbReference>
<dbReference type="Gene3D" id="2.160.20.10">
    <property type="entry name" value="Single-stranded right-handed beta-helix, Pectin lyase-like"/>
    <property type="match status" value="1"/>
</dbReference>
<keyword evidence="14" id="KW-1185">Reference proteome</keyword>
<feature type="disulfide bond" evidence="9">
    <location>
        <begin position="272"/>
        <end position="282"/>
    </location>
</feature>
<gene>
    <name evidence="13" type="ORF">CHIRRI_LOCUS837</name>
</gene>
<reference evidence="13" key="1">
    <citation type="submission" date="2022-01" db="EMBL/GenBank/DDBJ databases">
        <authorList>
            <person name="King R."/>
        </authorList>
    </citation>
    <scope>NUCLEOTIDE SEQUENCE</scope>
</reference>
<keyword evidence="3" id="KW-0732">Signal</keyword>